<dbReference type="SUPFAM" id="SSF51905">
    <property type="entry name" value="FAD/NAD(P)-binding domain"/>
    <property type="match status" value="2"/>
</dbReference>
<keyword evidence="3" id="KW-0560">Oxidoreductase</keyword>
<evidence type="ECO:0000256" key="3">
    <source>
        <dbReference type="ARBA" id="ARBA00023002"/>
    </source>
</evidence>
<evidence type="ECO:0000256" key="2">
    <source>
        <dbReference type="ARBA" id="ARBA00022723"/>
    </source>
</evidence>
<dbReference type="InterPro" id="IPR050097">
    <property type="entry name" value="Ferredoxin-NADP_redctase_2"/>
</dbReference>
<dbReference type="OrthoDB" id="9779457at2"/>
<keyword evidence="5" id="KW-0411">Iron-sulfur</keyword>
<keyword evidence="4" id="KW-0408">Iron</keyword>
<dbReference type="EMBL" id="CP042345">
    <property type="protein sequence ID" value="QEA15190.1"/>
    <property type="molecule type" value="Genomic_DNA"/>
</dbReference>
<dbReference type="Gene3D" id="3.50.50.60">
    <property type="entry name" value="FAD/NAD(P)-binding domain"/>
    <property type="match status" value="2"/>
</dbReference>
<evidence type="ECO:0000259" key="6">
    <source>
        <dbReference type="PROSITE" id="PS51379"/>
    </source>
</evidence>
<dbReference type="PRINTS" id="PR00469">
    <property type="entry name" value="PNDRDTASEII"/>
</dbReference>
<dbReference type="Pfam" id="PF13237">
    <property type="entry name" value="Fer4_10"/>
    <property type="match status" value="1"/>
</dbReference>
<dbReference type="RefSeq" id="WP_147089171.1">
    <property type="nucleotide sequence ID" value="NZ_BAABJD010000001.1"/>
</dbReference>
<proteinExistence type="predicted"/>
<dbReference type="GO" id="GO:0046872">
    <property type="term" value="F:metal ion binding"/>
    <property type="evidence" value="ECO:0007669"/>
    <property type="project" value="UniProtKB-KW"/>
</dbReference>
<evidence type="ECO:0000256" key="5">
    <source>
        <dbReference type="ARBA" id="ARBA00023014"/>
    </source>
</evidence>
<evidence type="ECO:0000313" key="7">
    <source>
        <dbReference type="EMBL" id="QEA15190.1"/>
    </source>
</evidence>
<dbReference type="PROSITE" id="PS51379">
    <property type="entry name" value="4FE4S_FER_2"/>
    <property type="match status" value="2"/>
</dbReference>
<dbReference type="PANTHER" id="PTHR48105">
    <property type="entry name" value="THIOREDOXIN REDUCTASE 1-RELATED-RELATED"/>
    <property type="match status" value="1"/>
</dbReference>
<dbReference type="GO" id="GO:0051536">
    <property type="term" value="F:iron-sulfur cluster binding"/>
    <property type="evidence" value="ECO:0007669"/>
    <property type="project" value="UniProtKB-KW"/>
</dbReference>
<evidence type="ECO:0000256" key="4">
    <source>
        <dbReference type="ARBA" id="ARBA00023004"/>
    </source>
</evidence>
<name>A0A5B8S1F7_9SPHN</name>
<dbReference type="GO" id="GO:0016491">
    <property type="term" value="F:oxidoreductase activity"/>
    <property type="evidence" value="ECO:0007669"/>
    <property type="project" value="UniProtKB-KW"/>
</dbReference>
<dbReference type="Proteomes" id="UP000321172">
    <property type="component" value="Chromosome"/>
</dbReference>
<dbReference type="SUPFAM" id="SSF54862">
    <property type="entry name" value="4Fe-4S ferredoxins"/>
    <property type="match status" value="1"/>
</dbReference>
<dbReference type="InterPro" id="IPR017896">
    <property type="entry name" value="4Fe4S_Fe-S-bd"/>
</dbReference>
<sequence>MPVDPLLLVYALPLLAIWGASEALARRRASRAQAVLEDSRQAGHTEPASLHPVIDPALCLGCASCARACPEGQVLGIIDGKATLIEPTSCIGHGACAAACPTGAISLVFGTATRGVDIPVLTPDFETTVPGVYIAGELGGMGLIRNAIEQGRQAMDAIASAAGRIAGGSDVLDVVIVGCGPAGISASLGAIQHRLRFVTIDQASLGGTVAHFPRGKLVMTAPAKLPLVGQVRFGEVSKEKLLAFWTEVLQQTGLRPQFEEQVTAIAREGSHLIVTTTKDRYRTKCVLLAIGRRGTPRTLDVPGEELDKVVYRLIDPEQYAGQRVLVVGGGDSALEAAVRIAEQPGTHVTISYRGSSYGRARQKNRESLRELVAGGTIAELLESTVQRVEPARVFLRKDGAEVVLENDAVIVCAGGLLPTEFLAAMGIRSETKFGTV</sequence>
<feature type="domain" description="4Fe-4S ferredoxin-type" evidence="6">
    <location>
        <begin position="81"/>
        <end position="110"/>
    </location>
</feature>
<dbReference type="Gene3D" id="3.30.70.20">
    <property type="match status" value="1"/>
</dbReference>
<gene>
    <name evidence="7" type="ORF">FRF71_03005</name>
</gene>
<evidence type="ECO:0000256" key="1">
    <source>
        <dbReference type="ARBA" id="ARBA00022630"/>
    </source>
</evidence>
<dbReference type="InterPro" id="IPR036188">
    <property type="entry name" value="FAD/NAD-bd_sf"/>
</dbReference>
<keyword evidence="1" id="KW-0285">Flavoprotein</keyword>
<dbReference type="Pfam" id="PF13738">
    <property type="entry name" value="Pyr_redox_3"/>
    <property type="match status" value="1"/>
</dbReference>
<feature type="domain" description="4Fe-4S ferredoxin-type" evidence="6">
    <location>
        <begin position="50"/>
        <end position="80"/>
    </location>
</feature>
<dbReference type="PROSITE" id="PS00198">
    <property type="entry name" value="4FE4S_FER_1"/>
    <property type="match status" value="1"/>
</dbReference>
<keyword evidence="2" id="KW-0479">Metal-binding</keyword>
<dbReference type="InterPro" id="IPR017900">
    <property type="entry name" value="4Fe4S_Fe_S_CS"/>
</dbReference>
<keyword evidence="8" id="KW-1185">Reference proteome</keyword>
<dbReference type="KEGG" id="ngf:FRF71_03005"/>
<accession>A0A5B8S1F7</accession>
<evidence type="ECO:0000313" key="8">
    <source>
        <dbReference type="Proteomes" id="UP000321172"/>
    </source>
</evidence>
<organism evidence="7 8">
    <name type="scientific">Novosphingobium ginsenosidimutans</name>
    <dbReference type="NCBI Taxonomy" id="1176536"/>
    <lineage>
        <taxon>Bacteria</taxon>
        <taxon>Pseudomonadati</taxon>
        <taxon>Pseudomonadota</taxon>
        <taxon>Alphaproteobacteria</taxon>
        <taxon>Sphingomonadales</taxon>
        <taxon>Sphingomonadaceae</taxon>
        <taxon>Novosphingobium</taxon>
    </lineage>
</organism>
<reference evidence="7 8" key="1">
    <citation type="journal article" date="2013" name="J. Microbiol. Biotechnol.">
        <title>Novosphingobium ginsenosidimutans sp. nov., with the ability to convert ginsenoside.</title>
        <authorList>
            <person name="Kim J.K."/>
            <person name="He D."/>
            <person name="Liu Q.M."/>
            <person name="Park H.Y."/>
            <person name="Jung M.S."/>
            <person name="Yoon M.H."/>
            <person name="Kim S.C."/>
            <person name="Im W.T."/>
        </authorList>
    </citation>
    <scope>NUCLEOTIDE SEQUENCE [LARGE SCALE GENOMIC DNA]</scope>
    <source>
        <strain evidence="7 8">FW-6</strain>
    </source>
</reference>
<protein>
    <submittedName>
        <fullName evidence="7">4Fe-4S dicluster domain-containing protein</fullName>
    </submittedName>
</protein>
<dbReference type="AlphaFoldDB" id="A0A5B8S1F7"/>
<dbReference type="PRINTS" id="PR00368">
    <property type="entry name" value="FADPNR"/>
</dbReference>